<reference evidence="3 4" key="1">
    <citation type="submission" date="2019-03" db="EMBL/GenBank/DDBJ databases">
        <title>Genomic Encyclopedia of Type Strains, Phase IV (KMG-IV): sequencing the most valuable type-strain genomes for metagenomic binning, comparative biology and taxonomic classification.</title>
        <authorList>
            <person name="Goeker M."/>
        </authorList>
    </citation>
    <scope>NUCLEOTIDE SEQUENCE [LARGE SCALE GENOMIC DNA]</scope>
    <source>
        <strain evidence="3 4">DSM 45765</strain>
    </source>
</reference>
<feature type="transmembrane region" description="Helical" evidence="2">
    <location>
        <begin position="376"/>
        <end position="400"/>
    </location>
</feature>
<dbReference type="InterPro" id="IPR007704">
    <property type="entry name" value="PIG-M"/>
</dbReference>
<keyword evidence="2" id="KW-0472">Membrane</keyword>
<accession>A0A4R2R3H7</accession>
<proteinExistence type="predicted"/>
<dbReference type="AlphaFoldDB" id="A0A4R2R3H7"/>
<feature type="compositionally biased region" description="Gly residues" evidence="1">
    <location>
        <begin position="456"/>
        <end position="467"/>
    </location>
</feature>
<dbReference type="GO" id="GO:0004376">
    <property type="term" value="F:GPI mannosyltransferase activity"/>
    <property type="evidence" value="ECO:0007669"/>
    <property type="project" value="InterPro"/>
</dbReference>
<feature type="transmembrane region" description="Helical" evidence="2">
    <location>
        <begin position="126"/>
        <end position="146"/>
    </location>
</feature>
<name>A0A4R2R3H7_9PSEU</name>
<feature type="transmembrane region" description="Helical" evidence="2">
    <location>
        <begin position="412"/>
        <end position="436"/>
    </location>
</feature>
<feature type="transmembrane region" description="Helical" evidence="2">
    <location>
        <begin position="198"/>
        <end position="225"/>
    </location>
</feature>
<keyword evidence="2" id="KW-1133">Transmembrane helix</keyword>
<dbReference type="Pfam" id="PF05007">
    <property type="entry name" value="Mannosyl_trans"/>
    <property type="match status" value="1"/>
</dbReference>
<sequence>MTAGPVGTAASPGRARLGRWVLAVVVLLCGLTLAAGFLNKNRCTGPWFDDQGRSQPDYQLRSWAQVCYSDIQYLWLGREVNEHVFPYVHGDITADGELTGGAVEYPVLTGMLIWLGATFAQTDAGFLLGSTLLLAPFGLLVAWLLGKLSRWRALVWALGPPLVLYAFHNWDLPAVACVVGAVFLLYRLPRPLEQRASWAAVLLGLGFAVKVYPLLGVLPLALYVLTGGRAGAELARGNRLRPALRVVGAAVGTVVLVNLPFALAGFAGWRASFVFQFAREADVTSNSLWYWAFRPDSEATNEFYPTLVGVLSPVLMVAAFALACLLGWRRSLATGSYPWLPVFAAMLCAFLLLHKVHSPQYALWLLPMFVLLRVHWGWIASYLVADLAMGIGVFRWFYLLQDGTGFGISDGFAAQAVMIGVWGRAALLVALFLVFLRAQPTFAEQPPLPRHIAGSKTGGRGGSEPAH</sequence>
<gene>
    <name evidence="3" type="ORF">EV191_1011337</name>
</gene>
<feature type="transmembrane region" description="Helical" evidence="2">
    <location>
        <begin position="303"/>
        <end position="325"/>
    </location>
</feature>
<feature type="transmembrane region" description="Helical" evidence="2">
    <location>
        <begin position="337"/>
        <end position="356"/>
    </location>
</feature>
<organism evidence="3 4">
    <name type="scientific">Tamaricihabitans halophyticus</name>
    <dbReference type="NCBI Taxonomy" id="1262583"/>
    <lineage>
        <taxon>Bacteria</taxon>
        <taxon>Bacillati</taxon>
        <taxon>Actinomycetota</taxon>
        <taxon>Actinomycetes</taxon>
        <taxon>Pseudonocardiales</taxon>
        <taxon>Pseudonocardiaceae</taxon>
        <taxon>Tamaricihabitans</taxon>
    </lineage>
</organism>
<feature type="transmembrane region" description="Helical" evidence="2">
    <location>
        <begin position="20"/>
        <end position="38"/>
    </location>
</feature>
<dbReference type="GO" id="GO:0016020">
    <property type="term" value="C:membrane"/>
    <property type="evidence" value="ECO:0007669"/>
    <property type="project" value="InterPro"/>
</dbReference>
<comment type="caution">
    <text evidence="3">The sequence shown here is derived from an EMBL/GenBank/DDBJ whole genome shotgun (WGS) entry which is preliminary data.</text>
</comment>
<dbReference type="InterPro" id="IPR016570">
    <property type="entry name" value="UCP010361"/>
</dbReference>
<keyword evidence="2" id="KW-0812">Transmembrane</keyword>
<feature type="transmembrane region" description="Helical" evidence="2">
    <location>
        <begin position="153"/>
        <end position="186"/>
    </location>
</feature>
<feature type="region of interest" description="Disordered" evidence="1">
    <location>
        <begin position="447"/>
        <end position="467"/>
    </location>
</feature>
<evidence type="ECO:0000313" key="4">
    <source>
        <dbReference type="Proteomes" id="UP000294911"/>
    </source>
</evidence>
<protein>
    <submittedName>
        <fullName evidence="3">Mannosyltransferase PIG-M</fullName>
    </submittedName>
</protein>
<evidence type="ECO:0000313" key="3">
    <source>
        <dbReference type="EMBL" id="TCP57382.1"/>
    </source>
</evidence>
<dbReference type="EMBL" id="SLXQ01000001">
    <property type="protein sequence ID" value="TCP57382.1"/>
    <property type="molecule type" value="Genomic_DNA"/>
</dbReference>
<keyword evidence="3" id="KW-0328">Glycosyltransferase</keyword>
<evidence type="ECO:0000256" key="2">
    <source>
        <dbReference type="SAM" id="Phobius"/>
    </source>
</evidence>
<dbReference type="RefSeq" id="WP_243658776.1">
    <property type="nucleotide sequence ID" value="NZ_SLXQ01000001.1"/>
</dbReference>
<dbReference type="PIRSF" id="PIRSF010361">
    <property type="entry name" value="UCP010361"/>
    <property type="match status" value="1"/>
</dbReference>
<evidence type="ECO:0000256" key="1">
    <source>
        <dbReference type="SAM" id="MobiDB-lite"/>
    </source>
</evidence>
<keyword evidence="4" id="KW-1185">Reference proteome</keyword>
<keyword evidence="3" id="KW-0808">Transferase</keyword>
<dbReference type="GO" id="GO:0051751">
    <property type="term" value="F:alpha-1,4-mannosyltransferase activity"/>
    <property type="evidence" value="ECO:0007669"/>
    <property type="project" value="InterPro"/>
</dbReference>
<dbReference type="GO" id="GO:0006506">
    <property type="term" value="P:GPI anchor biosynthetic process"/>
    <property type="evidence" value="ECO:0007669"/>
    <property type="project" value="InterPro"/>
</dbReference>
<dbReference type="Proteomes" id="UP000294911">
    <property type="component" value="Unassembled WGS sequence"/>
</dbReference>
<feature type="transmembrane region" description="Helical" evidence="2">
    <location>
        <begin position="246"/>
        <end position="269"/>
    </location>
</feature>